<keyword evidence="7" id="KW-0175">Coiled coil</keyword>
<dbReference type="SUPFAM" id="SSF55729">
    <property type="entry name" value="Acyl-CoA N-acyltransferases (Nat)"/>
    <property type="match status" value="2"/>
</dbReference>
<dbReference type="PANTHER" id="PTHR36174">
    <property type="entry name" value="LIPID II:GLYCINE GLYCYLTRANSFERASE"/>
    <property type="match status" value="1"/>
</dbReference>
<evidence type="ECO:0000256" key="7">
    <source>
        <dbReference type="SAM" id="Coils"/>
    </source>
</evidence>
<comment type="caution">
    <text evidence="8">The sequence shown here is derived from an EMBL/GenBank/DDBJ whole genome shotgun (WGS) entry which is preliminary data.</text>
</comment>
<keyword evidence="4" id="KW-0573">Peptidoglycan synthesis</keyword>
<dbReference type="InterPro" id="IPR050644">
    <property type="entry name" value="PG_Glycine_Bridge_Synth"/>
</dbReference>
<keyword evidence="2" id="KW-0808">Transferase</keyword>
<proteinExistence type="inferred from homology"/>
<dbReference type="Pfam" id="PF02388">
    <property type="entry name" value="FemAB"/>
    <property type="match status" value="1"/>
</dbReference>
<evidence type="ECO:0000256" key="5">
    <source>
        <dbReference type="ARBA" id="ARBA00023315"/>
    </source>
</evidence>
<sequence>MELRVLEKNEYEKFVKTNPYKSHFLQSYDWGQLSKKERGLTPYYLGLDDNGKIVGATLLLKKSLPLGLCYLYAPRGYVINFSDKKILDKFTEEIVKFAKRKKAIYVKIDPDIIWKKENYKGEVSEVESKDKKIYNELLRLGYKHMGFTKNFESAQPRYTFRIDLNQSMEEIESHFSKTTKQRIAKSLKLKTKVEIGTEKDLPTFYHLMMLTESRKDFVSYGIDYYKTLYRLFNEDNKATLFLGKVNIKDSLEVLENDLDEVNKKIDELPKENMSKSAKNKLKEFTRQKENLEKEVEKYNNYLKEYGEEVTLSAHMIIEYGDKAWVLYAGNHNILTETYVNYHTYFEHLKFCKDRGLKIYDQFGTIGDLSKDNPRLGLHEFKKKFGGDYVEFMGEFDYVVKPIYYFAFTKLVPIYRNMIKKRKKKELNDEIKRD</sequence>
<evidence type="ECO:0000256" key="3">
    <source>
        <dbReference type="ARBA" id="ARBA00022960"/>
    </source>
</evidence>
<name>A0A9D1DU20_9FIRM</name>
<evidence type="ECO:0000256" key="4">
    <source>
        <dbReference type="ARBA" id="ARBA00022984"/>
    </source>
</evidence>
<reference evidence="8" key="1">
    <citation type="submission" date="2020-10" db="EMBL/GenBank/DDBJ databases">
        <authorList>
            <person name="Gilroy R."/>
        </authorList>
    </citation>
    <scope>NUCLEOTIDE SEQUENCE</scope>
    <source>
        <strain evidence="8">CHK184-20233</strain>
    </source>
</reference>
<dbReference type="GO" id="GO:0016755">
    <property type="term" value="F:aminoacyltransferase activity"/>
    <property type="evidence" value="ECO:0007669"/>
    <property type="project" value="InterPro"/>
</dbReference>
<evidence type="ECO:0000313" key="9">
    <source>
        <dbReference type="Proteomes" id="UP000824232"/>
    </source>
</evidence>
<keyword evidence="3" id="KW-0133">Cell shape</keyword>
<dbReference type="Gene3D" id="3.40.630.30">
    <property type="match status" value="2"/>
</dbReference>
<dbReference type="InterPro" id="IPR016181">
    <property type="entry name" value="Acyl_CoA_acyltransferase"/>
</dbReference>
<dbReference type="GO" id="GO:0009252">
    <property type="term" value="P:peptidoglycan biosynthetic process"/>
    <property type="evidence" value="ECO:0007669"/>
    <property type="project" value="UniProtKB-KW"/>
</dbReference>
<dbReference type="AlphaFoldDB" id="A0A9D1DU20"/>
<organism evidence="8 9">
    <name type="scientific">Candidatus Onthousia excrementipullorum</name>
    <dbReference type="NCBI Taxonomy" id="2840884"/>
    <lineage>
        <taxon>Bacteria</taxon>
        <taxon>Bacillati</taxon>
        <taxon>Bacillota</taxon>
        <taxon>Bacilli</taxon>
        <taxon>Candidatus Onthousia</taxon>
    </lineage>
</organism>
<keyword evidence="5" id="KW-0012">Acyltransferase</keyword>
<dbReference type="InterPro" id="IPR003447">
    <property type="entry name" value="FEMABX"/>
</dbReference>
<protein>
    <submittedName>
        <fullName evidence="8">Peptidoglycan bridge formation glycyltransferase FemA/FemB family protein</fullName>
    </submittedName>
</protein>
<gene>
    <name evidence="8" type="ORF">IAB38_02255</name>
</gene>
<evidence type="ECO:0000313" key="8">
    <source>
        <dbReference type="EMBL" id="HIR58849.1"/>
    </source>
</evidence>
<dbReference type="GO" id="GO:0008360">
    <property type="term" value="P:regulation of cell shape"/>
    <property type="evidence" value="ECO:0007669"/>
    <property type="project" value="UniProtKB-KW"/>
</dbReference>
<dbReference type="GO" id="GO:0071555">
    <property type="term" value="P:cell wall organization"/>
    <property type="evidence" value="ECO:0007669"/>
    <property type="project" value="UniProtKB-KW"/>
</dbReference>
<comment type="similarity">
    <text evidence="1">Belongs to the FemABX family.</text>
</comment>
<feature type="coiled-coil region" evidence="7">
    <location>
        <begin position="244"/>
        <end position="308"/>
    </location>
</feature>
<keyword evidence="6" id="KW-0961">Cell wall biogenesis/degradation</keyword>
<dbReference type="EMBL" id="DVHC01000025">
    <property type="protein sequence ID" value="HIR58849.1"/>
    <property type="molecule type" value="Genomic_DNA"/>
</dbReference>
<dbReference type="PROSITE" id="PS51191">
    <property type="entry name" value="FEMABX"/>
    <property type="match status" value="1"/>
</dbReference>
<dbReference type="Proteomes" id="UP000824232">
    <property type="component" value="Unassembled WGS sequence"/>
</dbReference>
<evidence type="ECO:0000256" key="6">
    <source>
        <dbReference type="ARBA" id="ARBA00023316"/>
    </source>
</evidence>
<reference evidence="8" key="2">
    <citation type="journal article" date="2021" name="PeerJ">
        <title>Extensive microbial diversity within the chicken gut microbiome revealed by metagenomics and culture.</title>
        <authorList>
            <person name="Gilroy R."/>
            <person name="Ravi A."/>
            <person name="Getino M."/>
            <person name="Pursley I."/>
            <person name="Horton D.L."/>
            <person name="Alikhan N.F."/>
            <person name="Baker D."/>
            <person name="Gharbi K."/>
            <person name="Hall N."/>
            <person name="Watson M."/>
            <person name="Adriaenssens E.M."/>
            <person name="Foster-Nyarko E."/>
            <person name="Jarju S."/>
            <person name="Secka A."/>
            <person name="Antonio M."/>
            <person name="Oren A."/>
            <person name="Chaudhuri R.R."/>
            <person name="La Ragione R."/>
            <person name="Hildebrand F."/>
            <person name="Pallen M.J."/>
        </authorList>
    </citation>
    <scope>NUCLEOTIDE SEQUENCE</scope>
    <source>
        <strain evidence="8">CHK184-20233</strain>
    </source>
</reference>
<evidence type="ECO:0000256" key="1">
    <source>
        <dbReference type="ARBA" id="ARBA00009943"/>
    </source>
</evidence>
<dbReference type="PANTHER" id="PTHR36174:SF1">
    <property type="entry name" value="LIPID II:GLYCINE GLYCYLTRANSFERASE"/>
    <property type="match status" value="1"/>
</dbReference>
<accession>A0A9D1DU20</accession>
<evidence type="ECO:0000256" key="2">
    <source>
        <dbReference type="ARBA" id="ARBA00022679"/>
    </source>
</evidence>
<dbReference type="Gene3D" id="1.20.58.90">
    <property type="match status" value="1"/>
</dbReference>